<comment type="caution">
    <text evidence="4">The sequence shown here is derived from an EMBL/GenBank/DDBJ whole genome shotgun (WGS) entry which is preliminary data.</text>
</comment>
<dbReference type="AlphaFoldDB" id="A0A151LI43"/>
<dbReference type="Pfam" id="PF00227">
    <property type="entry name" value="Proteasome"/>
    <property type="match status" value="2"/>
</dbReference>
<keyword evidence="4" id="KW-0647">Proteasome</keyword>
<keyword evidence="1" id="KW-0963">Cytoplasm</keyword>
<protein>
    <submittedName>
        <fullName evidence="4">Proteasome subunit beta type-6, putative</fullName>
    </submittedName>
</protein>
<name>A0A151LI43_PLARE</name>
<dbReference type="GO" id="GO:0005737">
    <property type="term" value="C:cytoplasm"/>
    <property type="evidence" value="ECO:0007669"/>
    <property type="project" value="TreeGrafter"/>
</dbReference>
<proteinExistence type="predicted"/>
<accession>A0A151LI43</accession>
<dbReference type="VEuPathDB" id="PlasmoDB:PRG01_0939400"/>
<dbReference type="InterPro" id="IPR023333">
    <property type="entry name" value="Proteasome_suB-type"/>
</dbReference>
<dbReference type="InterPro" id="IPR001353">
    <property type="entry name" value="Proteasome_sua/b"/>
</dbReference>
<dbReference type="GO" id="GO:0051603">
    <property type="term" value="P:proteolysis involved in protein catabolic process"/>
    <property type="evidence" value="ECO:0007669"/>
    <property type="project" value="InterPro"/>
</dbReference>
<evidence type="ECO:0000256" key="3">
    <source>
        <dbReference type="ARBA" id="ARBA00022801"/>
    </source>
</evidence>
<keyword evidence="2" id="KW-0645">Protease</keyword>
<dbReference type="Proteomes" id="UP000076359">
    <property type="component" value="Unassembled WGS sequence"/>
</dbReference>
<dbReference type="InterPro" id="IPR029055">
    <property type="entry name" value="Ntn_hydrolases_N"/>
</dbReference>
<organism evidence="4 5">
    <name type="scientific">Plasmodium reichenowi</name>
    <dbReference type="NCBI Taxonomy" id="5854"/>
    <lineage>
        <taxon>Eukaryota</taxon>
        <taxon>Sar</taxon>
        <taxon>Alveolata</taxon>
        <taxon>Apicomplexa</taxon>
        <taxon>Aconoidasida</taxon>
        <taxon>Haemosporida</taxon>
        <taxon>Plasmodiidae</taxon>
        <taxon>Plasmodium</taxon>
        <taxon>Plasmodium (Laverania)</taxon>
    </lineage>
</organism>
<dbReference type="GeneID" id="24531146"/>
<dbReference type="EMBL" id="LVLA01000010">
    <property type="protein sequence ID" value="KYN98613.1"/>
    <property type="molecule type" value="Genomic_DNA"/>
</dbReference>
<dbReference type="GO" id="GO:0008233">
    <property type="term" value="F:peptidase activity"/>
    <property type="evidence" value="ECO:0007669"/>
    <property type="project" value="UniProtKB-KW"/>
</dbReference>
<sequence>MDVVNESQIKCHAEKSWDDEYDIKTPISDGTTIIGIIYDNGVMLACDSRTSSGTFISNKCSRKINRINENLYVCRSGASAHSQKIIEIIKHYCVSMKNENRKKGRFHEGETNYDETTYDETTYDEEIDIDSINYLDYNNNNNNNNLVTKNKYFYEDKFNDYNPLVENVAHITKKIIYTNNNFLSCALIFGGYDKIKKQQLYAVNLNGSIIEKHDFAVSGSGSIYIQSYLQDKYKKFMTKKECFNLILNCVKYAMHNDNSSGGLIRIVNITKSFVEEFTVVNTQMDFQY</sequence>
<evidence type="ECO:0000313" key="5">
    <source>
        <dbReference type="Proteomes" id="UP000076359"/>
    </source>
</evidence>
<dbReference type="PANTHER" id="PTHR32194:SF0">
    <property type="entry name" value="ATP-DEPENDENT PROTEASE SUBUNIT HSLV"/>
    <property type="match status" value="1"/>
</dbReference>
<dbReference type="KEGG" id="prei:PRSY57_0929800"/>
<dbReference type="GO" id="GO:0005839">
    <property type="term" value="C:proteasome core complex"/>
    <property type="evidence" value="ECO:0007669"/>
    <property type="project" value="InterPro"/>
</dbReference>
<keyword evidence="3" id="KW-0378">Hydrolase</keyword>
<dbReference type="Gene3D" id="3.60.20.10">
    <property type="entry name" value="Glutamine Phosphoribosylpyrophosphate, subunit 1, domain 1"/>
    <property type="match status" value="1"/>
</dbReference>
<evidence type="ECO:0000313" key="4">
    <source>
        <dbReference type="EMBL" id="KYN98613.1"/>
    </source>
</evidence>
<gene>
    <name evidence="4" type="ORF">PRSY57_0929800</name>
</gene>
<dbReference type="SUPFAM" id="SSF56235">
    <property type="entry name" value="N-terminal nucleophile aminohydrolases (Ntn hydrolases)"/>
    <property type="match status" value="1"/>
</dbReference>
<dbReference type="VEuPathDB" id="PlasmoDB:PRCDC_0929800"/>
<evidence type="ECO:0000256" key="2">
    <source>
        <dbReference type="ARBA" id="ARBA00022670"/>
    </source>
</evidence>
<dbReference type="RefSeq" id="XP_012762991.2">
    <property type="nucleotide sequence ID" value="XM_012907537.2"/>
</dbReference>
<reference evidence="4 5" key="1">
    <citation type="journal article" date="2016" name="Nat. Commun.">
        <title>Genomes of cryptic chimpanzee Plasmodium species reveal key evolutionary events leading to human malaria.</title>
        <authorList>
            <person name="Sundararaman S.A."/>
            <person name="Plenderleith L.J."/>
            <person name="Liu W."/>
            <person name="Loy D.E."/>
            <person name="Learn G.H."/>
            <person name="Li Y."/>
            <person name="Shaw K.S."/>
            <person name="Ayouba A."/>
            <person name="Peeters M."/>
            <person name="Speede S."/>
            <person name="Shaw G.M."/>
            <person name="Bushman F.D."/>
            <person name="Brisson D."/>
            <person name="Rayner J.C."/>
            <person name="Sharp P.M."/>
            <person name="Hahn B.H."/>
        </authorList>
    </citation>
    <scope>NUCLEOTIDE SEQUENCE [LARGE SCALE GENOMIC DNA]</scope>
    <source>
        <strain evidence="4 5">SY57</strain>
    </source>
</reference>
<dbReference type="PANTHER" id="PTHR32194">
    <property type="entry name" value="METALLOPROTEASE TLDD"/>
    <property type="match status" value="1"/>
</dbReference>
<evidence type="ECO:0000256" key="1">
    <source>
        <dbReference type="ARBA" id="ARBA00022490"/>
    </source>
</evidence>